<organism evidence="1">
    <name type="scientific">Ligilactobacillus salivarius</name>
    <dbReference type="NCBI Taxonomy" id="1624"/>
    <lineage>
        <taxon>Bacteria</taxon>
        <taxon>Bacillati</taxon>
        <taxon>Bacillota</taxon>
        <taxon>Bacilli</taxon>
        <taxon>Lactobacillales</taxon>
        <taxon>Lactobacillaceae</taxon>
        <taxon>Ligilactobacillus</taxon>
    </lineage>
</organism>
<reference evidence="1" key="1">
    <citation type="journal article" date="2014" name="BMC Genomics">
        <title>Unusual genome complexity in Lactobacillus salivarius JCM1046.</title>
        <authorList>
            <person name="Raftis E.J."/>
            <person name="Forde B.M."/>
            <person name="Claesson M.J."/>
            <person name="O'Toole P.W."/>
        </authorList>
    </citation>
    <scope>NUCLEOTIDE SEQUENCE [LARGE SCALE GENOMIC DNA]</scope>
    <source>
        <strain evidence="1">JCM1046</strain>
        <plasmid evidence="1">pLMP1046</plasmid>
    </source>
</reference>
<keyword evidence="1" id="KW-0614">Plasmid</keyword>
<dbReference type="Proteomes" id="UP000029488">
    <property type="component" value="Plasmid pLMP1046"/>
</dbReference>
<dbReference type="InterPro" id="IPR036410">
    <property type="entry name" value="HSP_DnaJ_Cys-rich_dom_sf"/>
</dbReference>
<geneLocation type="plasmid" evidence="1">
    <name>pLMP1046</name>
</geneLocation>
<dbReference type="RefSeq" id="WP_044005922.1">
    <property type="nucleotide sequence ID" value="NZ_CP007649.1"/>
</dbReference>
<dbReference type="SUPFAM" id="SSF57938">
    <property type="entry name" value="DnaJ/Hsp40 cysteine-rich domain"/>
    <property type="match status" value="1"/>
</dbReference>
<protein>
    <submittedName>
        <fullName evidence="1">Uncharacterized protein</fullName>
    </submittedName>
</protein>
<evidence type="ECO:0000313" key="1">
    <source>
        <dbReference type="EMBL" id="AIR11777.1"/>
    </source>
</evidence>
<proteinExistence type="predicted"/>
<gene>
    <name evidence="1" type="ORF">LSJ_4000c</name>
</gene>
<sequence length="100" mass="11783">MKIIEIKQLIEKYGKETTLETVLHEIQGDRKYECPKCHGKGYTVVEYNKYPKNMPDSGWVYQPGYKDEQCDLCNGQGYTRDKYQPKVKVINDGWEKVDEE</sequence>
<accession>A0A089RZC7</accession>
<dbReference type="KEGG" id="lsj:LSJ_4000c"/>
<name>A0A089RZC7_9LACO</name>
<dbReference type="AlphaFoldDB" id="A0A089RZC7"/>
<dbReference type="EMBL" id="CP007649">
    <property type="protein sequence ID" value="AIR11777.1"/>
    <property type="molecule type" value="Genomic_DNA"/>
</dbReference>